<keyword evidence="5 6" id="KW-0472">Membrane</keyword>
<dbReference type="Pfam" id="PF04241">
    <property type="entry name" value="DUF423"/>
    <property type="match status" value="1"/>
</dbReference>
<reference evidence="7 8" key="1">
    <citation type="submission" date="2019-11" db="EMBL/GenBank/DDBJ databases">
        <title>Pseudomonas flavidum sp. nov., isolated from Baiyang Lake.</title>
        <authorList>
            <person name="Zhao Y."/>
        </authorList>
    </citation>
    <scope>NUCLEOTIDE SEQUENCE [LARGE SCALE GENOMIC DNA]</scope>
    <source>
        <strain evidence="8">R-22-3 w-18</strain>
    </source>
</reference>
<dbReference type="AlphaFoldDB" id="A0A6I4KRI6"/>
<dbReference type="Proteomes" id="UP000429555">
    <property type="component" value="Unassembled WGS sequence"/>
</dbReference>
<evidence type="ECO:0000256" key="6">
    <source>
        <dbReference type="SAM" id="Phobius"/>
    </source>
</evidence>
<dbReference type="EMBL" id="WKJZ01000001">
    <property type="protein sequence ID" value="MVW74318.1"/>
    <property type="molecule type" value="Genomic_DNA"/>
</dbReference>
<evidence type="ECO:0000256" key="2">
    <source>
        <dbReference type="ARBA" id="ARBA00009694"/>
    </source>
</evidence>
<name>A0A6I4KRI6_9PSED</name>
<gene>
    <name evidence="7" type="ORF">GJV18_03210</name>
</gene>
<comment type="similarity">
    <text evidence="2">Belongs to the UPF0382 family.</text>
</comment>
<feature type="transmembrane region" description="Helical" evidence="6">
    <location>
        <begin position="100"/>
        <end position="120"/>
    </location>
</feature>
<protein>
    <submittedName>
        <fullName evidence="7">DUF423 domain-containing protein</fullName>
    </submittedName>
</protein>
<feature type="transmembrane region" description="Helical" evidence="6">
    <location>
        <begin position="44"/>
        <end position="61"/>
    </location>
</feature>
<evidence type="ECO:0000313" key="7">
    <source>
        <dbReference type="EMBL" id="MVW74318.1"/>
    </source>
</evidence>
<dbReference type="PANTHER" id="PTHR43461:SF1">
    <property type="entry name" value="TRANSMEMBRANE PROTEIN 256"/>
    <property type="match status" value="1"/>
</dbReference>
<evidence type="ECO:0000313" key="8">
    <source>
        <dbReference type="Proteomes" id="UP000429555"/>
    </source>
</evidence>
<keyword evidence="8" id="KW-1185">Reference proteome</keyword>
<dbReference type="InterPro" id="IPR006696">
    <property type="entry name" value="DUF423"/>
</dbReference>
<keyword evidence="4 6" id="KW-1133">Transmembrane helix</keyword>
<dbReference type="RefSeq" id="WP_160343277.1">
    <property type="nucleotide sequence ID" value="NZ_WKJZ01000001.1"/>
</dbReference>
<evidence type="ECO:0000256" key="5">
    <source>
        <dbReference type="ARBA" id="ARBA00023136"/>
    </source>
</evidence>
<keyword evidence="3 6" id="KW-0812">Transmembrane</keyword>
<evidence type="ECO:0000256" key="4">
    <source>
        <dbReference type="ARBA" id="ARBA00022989"/>
    </source>
</evidence>
<accession>A0A6I4KRI6</accession>
<proteinExistence type="inferred from homology"/>
<evidence type="ECO:0000256" key="3">
    <source>
        <dbReference type="ARBA" id="ARBA00022692"/>
    </source>
</evidence>
<sequence length="127" mass="13442">MARLWLLLAAFTGFTGVALGAFAAHGLKHQLSPEYLAVFQTGTHYQLIHALALFGVGLLALQRQGRLINLVGGLFAVGIVLFSGSLYLLTLSGVRGLGMITPFGGVAFLLGWLCLGLLALRLKPEHG</sequence>
<comment type="caution">
    <text evidence="7">The sequence shown here is derived from an EMBL/GenBank/DDBJ whole genome shotgun (WGS) entry which is preliminary data.</text>
</comment>
<feature type="transmembrane region" description="Helical" evidence="6">
    <location>
        <begin position="68"/>
        <end position="88"/>
    </location>
</feature>
<evidence type="ECO:0000256" key="1">
    <source>
        <dbReference type="ARBA" id="ARBA00004141"/>
    </source>
</evidence>
<dbReference type="PANTHER" id="PTHR43461">
    <property type="entry name" value="TRANSMEMBRANE PROTEIN 256"/>
    <property type="match status" value="1"/>
</dbReference>
<comment type="subcellular location">
    <subcellularLocation>
        <location evidence="1">Membrane</location>
        <topology evidence="1">Multi-pass membrane protein</topology>
    </subcellularLocation>
</comment>
<organism evidence="7 8">
    <name type="scientific">Pseudomonas xionganensis</name>
    <dbReference type="NCBI Taxonomy" id="2654845"/>
    <lineage>
        <taxon>Bacteria</taxon>
        <taxon>Pseudomonadati</taxon>
        <taxon>Pseudomonadota</taxon>
        <taxon>Gammaproteobacteria</taxon>
        <taxon>Pseudomonadales</taxon>
        <taxon>Pseudomonadaceae</taxon>
        <taxon>Pseudomonas</taxon>
    </lineage>
</organism>
<dbReference type="GO" id="GO:0005886">
    <property type="term" value="C:plasma membrane"/>
    <property type="evidence" value="ECO:0007669"/>
    <property type="project" value="TreeGrafter"/>
</dbReference>